<dbReference type="HAMAP" id="MF_00097">
    <property type="entry name" value="TMP_synthase"/>
    <property type="match status" value="1"/>
</dbReference>
<comment type="pathway">
    <text evidence="1 9 11">Cofactor biosynthesis; thiamine diphosphate biosynthesis; thiamine phosphate from 4-amino-2-methyl-5-diphosphomethylpyrimidine and 4-methyl-5-(2-phosphoethyl)-thiazole: step 1/1.</text>
</comment>
<dbReference type="InterPro" id="IPR036206">
    <property type="entry name" value="ThiamineP_synth_sf"/>
</dbReference>
<keyword evidence="3 9" id="KW-0479">Metal-binding</keyword>
<comment type="caution">
    <text evidence="13">The sequence shown here is derived from an EMBL/GenBank/DDBJ whole genome shotgun (WGS) entry which is preliminary data.</text>
</comment>
<dbReference type="NCBIfam" id="TIGR00693">
    <property type="entry name" value="thiE"/>
    <property type="match status" value="1"/>
</dbReference>
<dbReference type="GO" id="GO:0009229">
    <property type="term" value="P:thiamine diphosphate biosynthetic process"/>
    <property type="evidence" value="ECO:0007669"/>
    <property type="project" value="UniProtKB-UniRule"/>
</dbReference>
<dbReference type="EMBL" id="BOQE01000001">
    <property type="protein sequence ID" value="GIM44798.1"/>
    <property type="molecule type" value="Genomic_DNA"/>
</dbReference>
<dbReference type="SUPFAM" id="SSF51391">
    <property type="entry name" value="Thiamin phosphate synthase"/>
    <property type="match status" value="1"/>
</dbReference>
<comment type="caution">
    <text evidence="9">Lacks conserved residue(s) required for the propagation of feature annotation.</text>
</comment>
<feature type="binding site" evidence="9">
    <location>
        <begin position="135"/>
        <end position="137"/>
    </location>
    <ligand>
        <name>2-[(2R,5Z)-2-carboxy-4-methylthiazol-5(2H)-ylidene]ethyl phosphate</name>
        <dbReference type="ChEBI" id="CHEBI:62899"/>
    </ligand>
</feature>
<dbReference type="PANTHER" id="PTHR20857:SF15">
    <property type="entry name" value="THIAMINE-PHOSPHATE SYNTHASE"/>
    <property type="match status" value="1"/>
</dbReference>
<evidence type="ECO:0000259" key="12">
    <source>
        <dbReference type="Pfam" id="PF02581"/>
    </source>
</evidence>
<accession>A0AAV4LAK5</accession>
<evidence type="ECO:0000256" key="10">
    <source>
        <dbReference type="RuleBase" id="RU003826"/>
    </source>
</evidence>
<evidence type="ECO:0000256" key="1">
    <source>
        <dbReference type="ARBA" id="ARBA00005165"/>
    </source>
</evidence>
<dbReference type="CDD" id="cd00564">
    <property type="entry name" value="TMP_TenI"/>
    <property type="match status" value="1"/>
</dbReference>
<evidence type="ECO:0000256" key="6">
    <source>
        <dbReference type="ARBA" id="ARBA00047334"/>
    </source>
</evidence>
<dbReference type="EC" id="2.5.1.3" evidence="9"/>
<evidence type="ECO:0000313" key="14">
    <source>
        <dbReference type="Proteomes" id="UP001057291"/>
    </source>
</evidence>
<evidence type="ECO:0000256" key="3">
    <source>
        <dbReference type="ARBA" id="ARBA00022723"/>
    </source>
</evidence>
<name>A0AAV4LAK5_9BACL</name>
<feature type="binding site" evidence="9">
    <location>
        <position position="71"/>
    </location>
    <ligand>
        <name>Mg(2+)</name>
        <dbReference type="ChEBI" id="CHEBI:18420"/>
    </ligand>
</feature>
<dbReference type="InterPro" id="IPR034291">
    <property type="entry name" value="TMP_synthase"/>
</dbReference>
<evidence type="ECO:0000256" key="8">
    <source>
        <dbReference type="ARBA" id="ARBA00047883"/>
    </source>
</evidence>
<comment type="catalytic activity">
    <reaction evidence="8 9 10">
        <text>2-[(2R,5Z)-2-carboxy-4-methylthiazol-5(2H)-ylidene]ethyl phosphate + 4-amino-2-methyl-5-(diphosphooxymethyl)pyrimidine + 2 H(+) = thiamine phosphate + CO2 + diphosphate</text>
        <dbReference type="Rhea" id="RHEA:47844"/>
        <dbReference type="ChEBI" id="CHEBI:15378"/>
        <dbReference type="ChEBI" id="CHEBI:16526"/>
        <dbReference type="ChEBI" id="CHEBI:33019"/>
        <dbReference type="ChEBI" id="CHEBI:37575"/>
        <dbReference type="ChEBI" id="CHEBI:57841"/>
        <dbReference type="ChEBI" id="CHEBI:62899"/>
        <dbReference type="EC" id="2.5.1.3"/>
    </reaction>
</comment>
<evidence type="ECO:0000256" key="7">
    <source>
        <dbReference type="ARBA" id="ARBA00047851"/>
    </source>
</evidence>
<dbReference type="GO" id="GO:0005737">
    <property type="term" value="C:cytoplasm"/>
    <property type="evidence" value="ECO:0007669"/>
    <property type="project" value="TreeGrafter"/>
</dbReference>
<organism evidence="13 14">
    <name type="scientific">Collibacillus ludicampi</name>
    <dbReference type="NCBI Taxonomy" id="2771369"/>
    <lineage>
        <taxon>Bacteria</taxon>
        <taxon>Bacillati</taxon>
        <taxon>Bacillota</taxon>
        <taxon>Bacilli</taxon>
        <taxon>Bacillales</taxon>
        <taxon>Alicyclobacillaceae</taxon>
        <taxon>Collibacillus</taxon>
    </lineage>
</organism>
<reference evidence="13" key="1">
    <citation type="journal article" date="2023" name="Int. J. Syst. Evol. Microbiol.">
        <title>Collibacillus ludicampi gen. nov., sp. nov., a new soil bacterium of the family Alicyclobacillaceae.</title>
        <authorList>
            <person name="Jojima T."/>
            <person name="Ioku Y."/>
            <person name="Fukuta Y."/>
            <person name="Shirasaka N."/>
            <person name="Matsumura Y."/>
            <person name="Mori M."/>
        </authorList>
    </citation>
    <scope>NUCLEOTIDE SEQUENCE</scope>
    <source>
        <strain evidence="13">TP075</strain>
    </source>
</reference>
<sequence>MKGKNRFQLHIITDGLKQANELIPIVSAAAKGGADYIQLRYKSAPALDLYTLGKVIQPVIKEEQTGLLINDRVDVAQALEANGVHLAAKSLPVRPVRSIVGSEMLIGCSVHSIEEAIEAEKQGASYITYGHIFPTNSKPGLPPRGIDSLKQVIDAVSIPVLAIGGITNENIDQVLATGVAGIAVIGAVMSQDNPFEAARILRQRMDESPFVPKHALPSPFMNPSMP</sequence>
<comment type="similarity">
    <text evidence="9 10">Belongs to the thiamine-phosphate synthase family.</text>
</comment>
<evidence type="ECO:0000256" key="5">
    <source>
        <dbReference type="ARBA" id="ARBA00022977"/>
    </source>
</evidence>
<feature type="binding site" evidence="9">
    <location>
        <begin position="38"/>
        <end position="42"/>
    </location>
    <ligand>
        <name>4-amino-2-methyl-5-(diphosphooxymethyl)pyrimidine</name>
        <dbReference type="ChEBI" id="CHEBI:57841"/>
    </ligand>
</feature>
<gene>
    <name evidence="9" type="primary">thiE</name>
    <name evidence="13" type="ORF">DNHGIG_03470</name>
</gene>
<feature type="binding site" evidence="9">
    <location>
        <position position="165"/>
    </location>
    <ligand>
        <name>2-[(2R,5Z)-2-carboxy-4-methylthiazol-5(2H)-ylidene]ethyl phosphate</name>
        <dbReference type="ChEBI" id="CHEBI:62899"/>
    </ligand>
</feature>
<comment type="catalytic activity">
    <reaction evidence="6 9 10">
        <text>4-methyl-5-(2-phosphooxyethyl)-thiazole + 4-amino-2-methyl-5-(diphosphooxymethyl)pyrimidine + H(+) = thiamine phosphate + diphosphate</text>
        <dbReference type="Rhea" id="RHEA:22328"/>
        <dbReference type="ChEBI" id="CHEBI:15378"/>
        <dbReference type="ChEBI" id="CHEBI:33019"/>
        <dbReference type="ChEBI" id="CHEBI:37575"/>
        <dbReference type="ChEBI" id="CHEBI:57841"/>
        <dbReference type="ChEBI" id="CHEBI:58296"/>
        <dbReference type="EC" id="2.5.1.3"/>
    </reaction>
</comment>
<keyword evidence="4 9" id="KW-0460">Magnesium</keyword>
<dbReference type="GO" id="GO:0009228">
    <property type="term" value="P:thiamine biosynthetic process"/>
    <property type="evidence" value="ECO:0007669"/>
    <property type="project" value="UniProtKB-KW"/>
</dbReference>
<comment type="cofactor">
    <cofactor evidence="9">
        <name>Mg(2+)</name>
        <dbReference type="ChEBI" id="CHEBI:18420"/>
    </cofactor>
    <text evidence="9">Binds 1 Mg(2+) ion per subunit.</text>
</comment>
<protein>
    <recommendedName>
        <fullName evidence="9">Thiamine-phosphate synthase</fullName>
        <shortName evidence="9">TP synthase</shortName>
        <shortName evidence="9">TPS</shortName>
        <ecNumber evidence="9">2.5.1.3</ecNumber>
    </recommendedName>
    <alternativeName>
        <fullName evidence="9">Thiamine-phosphate pyrophosphorylase</fullName>
        <shortName evidence="9">TMP pyrophosphorylase</shortName>
        <shortName evidence="9">TMP-PPase</shortName>
    </alternativeName>
</protein>
<dbReference type="GO" id="GO:0000287">
    <property type="term" value="F:magnesium ion binding"/>
    <property type="evidence" value="ECO:0007669"/>
    <property type="project" value="UniProtKB-UniRule"/>
</dbReference>
<keyword evidence="14" id="KW-1185">Reference proteome</keyword>
<feature type="binding site" evidence="9">
    <location>
        <position position="70"/>
    </location>
    <ligand>
        <name>4-amino-2-methyl-5-(diphosphooxymethyl)pyrimidine</name>
        <dbReference type="ChEBI" id="CHEBI:57841"/>
    </ligand>
</feature>
<proteinExistence type="inferred from homology"/>
<dbReference type="RefSeq" id="WP_282198053.1">
    <property type="nucleotide sequence ID" value="NZ_BOQE01000001.1"/>
</dbReference>
<feature type="binding site" evidence="9">
    <location>
        <position position="138"/>
    </location>
    <ligand>
        <name>4-amino-2-methyl-5-(diphosphooxymethyl)pyrimidine</name>
        <dbReference type="ChEBI" id="CHEBI:57841"/>
    </ligand>
</feature>
<dbReference type="PANTHER" id="PTHR20857">
    <property type="entry name" value="THIAMINE-PHOSPHATE PYROPHOSPHORYLASE"/>
    <property type="match status" value="1"/>
</dbReference>
<evidence type="ECO:0000256" key="2">
    <source>
        <dbReference type="ARBA" id="ARBA00022679"/>
    </source>
</evidence>
<dbReference type="GO" id="GO:0004789">
    <property type="term" value="F:thiamine-phosphate diphosphorylase activity"/>
    <property type="evidence" value="ECO:0007669"/>
    <property type="project" value="UniProtKB-UniRule"/>
</dbReference>
<keyword evidence="2 9" id="KW-0808">Transferase</keyword>
<dbReference type="Pfam" id="PF02581">
    <property type="entry name" value="TMP-TENI"/>
    <property type="match status" value="1"/>
</dbReference>
<dbReference type="FunFam" id="3.20.20.70:FF:000096">
    <property type="entry name" value="Thiamine-phosphate synthase"/>
    <property type="match status" value="1"/>
</dbReference>
<evidence type="ECO:0000256" key="11">
    <source>
        <dbReference type="RuleBase" id="RU004253"/>
    </source>
</evidence>
<dbReference type="AlphaFoldDB" id="A0AAV4LAK5"/>
<dbReference type="InterPro" id="IPR013785">
    <property type="entry name" value="Aldolase_TIM"/>
</dbReference>
<evidence type="ECO:0000256" key="4">
    <source>
        <dbReference type="ARBA" id="ARBA00022842"/>
    </source>
</evidence>
<feature type="binding site" evidence="9">
    <location>
        <position position="109"/>
    </location>
    <ligand>
        <name>4-amino-2-methyl-5-(diphosphooxymethyl)pyrimidine</name>
        <dbReference type="ChEBI" id="CHEBI:57841"/>
    </ligand>
</feature>
<evidence type="ECO:0000256" key="9">
    <source>
        <dbReference type="HAMAP-Rule" id="MF_00097"/>
    </source>
</evidence>
<dbReference type="Gene3D" id="3.20.20.70">
    <property type="entry name" value="Aldolase class I"/>
    <property type="match status" value="1"/>
</dbReference>
<dbReference type="Proteomes" id="UP001057291">
    <property type="component" value="Unassembled WGS sequence"/>
</dbReference>
<evidence type="ECO:0000313" key="13">
    <source>
        <dbReference type="EMBL" id="GIM44798.1"/>
    </source>
</evidence>
<comment type="function">
    <text evidence="9">Condenses 4-methyl-5-(beta-hydroxyethyl)thiazole monophosphate (THZ-P) and 2-methyl-4-amino-5-hydroxymethyl pyrimidine pyrophosphate (HMP-PP) to form thiamine monophosphate (TMP).</text>
</comment>
<comment type="catalytic activity">
    <reaction evidence="7 9 10">
        <text>2-(2-carboxy-4-methylthiazol-5-yl)ethyl phosphate + 4-amino-2-methyl-5-(diphosphooxymethyl)pyrimidine + 2 H(+) = thiamine phosphate + CO2 + diphosphate</text>
        <dbReference type="Rhea" id="RHEA:47848"/>
        <dbReference type="ChEBI" id="CHEBI:15378"/>
        <dbReference type="ChEBI" id="CHEBI:16526"/>
        <dbReference type="ChEBI" id="CHEBI:33019"/>
        <dbReference type="ChEBI" id="CHEBI:37575"/>
        <dbReference type="ChEBI" id="CHEBI:57841"/>
        <dbReference type="ChEBI" id="CHEBI:62890"/>
        <dbReference type="EC" id="2.5.1.3"/>
    </reaction>
</comment>
<feature type="domain" description="Thiamine phosphate synthase/TenI" evidence="12">
    <location>
        <begin position="10"/>
        <end position="188"/>
    </location>
</feature>
<keyword evidence="5 9" id="KW-0784">Thiamine biosynthesis</keyword>
<dbReference type="InterPro" id="IPR022998">
    <property type="entry name" value="ThiamineP_synth_TenI"/>
</dbReference>